<dbReference type="Pfam" id="PF00296">
    <property type="entry name" value="Bac_luciferase"/>
    <property type="match status" value="1"/>
</dbReference>
<organism evidence="4">
    <name type="scientific">marine metagenome</name>
    <dbReference type="NCBI Taxonomy" id="408172"/>
    <lineage>
        <taxon>unclassified sequences</taxon>
        <taxon>metagenomes</taxon>
        <taxon>ecological metagenomes</taxon>
    </lineage>
</organism>
<dbReference type="Gene3D" id="3.20.20.30">
    <property type="entry name" value="Luciferase-like domain"/>
    <property type="match status" value="1"/>
</dbReference>
<sequence>MKFGAFFVGQRPQLHEQYDDENKVNPNPVSRTDVEVYEDILKGAELAEELGFDSVWIAEHAFSEHSIISSPHSLLAAIAARTTRVKIGVACSIVPWHAPLRLAQDLATVDIISGGRVVVGVGRGYQKREFDIYGIDIAESRDRFIEGMDITVKAWTEERFSYNGQFFNFPEVMVIPKPVQKPTPPILMAVTHSPESVEIAVSNQWGLFTVGSSFFPASPDSDQNLISLYHRRMIEEGVAPDDIEIAAVRNVYVSPTDQEAVDLLTPRMQWAGDMGEFLRRPVSVMANAPGGLRGYENYVRDPFIEQDLLAERGKEGMAAIGGVGKVTGAIKELEDNHVNNFISYLDAGGLDFDQVSRSLRLFSEKVIPNFR</sequence>
<accession>A0A381QSB4</accession>
<reference evidence="4" key="1">
    <citation type="submission" date="2018-05" db="EMBL/GenBank/DDBJ databases">
        <authorList>
            <person name="Lanie J.A."/>
            <person name="Ng W.-L."/>
            <person name="Kazmierczak K.M."/>
            <person name="Andrzejewski T.M."/>
            <person name="Davidsen T.M."/>
            <person name="Wayne K.J."/>
            <person name="Tettelin H."/>
            <person name="Glass J.I."/>
            <person name="Rusch D."/>
            <person name="Podicherti R."/>
            <person name="Tsui H.-C.T."/>
            <person name="Winkler M.E."/>
        </authorList>
    </citation>
    <scope>NUCLEOTIDE SEQUENCE</scope>
</reference>
<evidence type="ECO:0000259" key="3">
    <source>
        <dbReference type="Pfam" id="PF00296"/>
    </source>
</evidence>
<dbReference type="PANTHER" id="PTHR30137:SF8">
    <property type="entry name" value="BLR5498 PROTEIN"/>
    <property type="match status" value="1"/>
</dbReference>
<dbReference type="SUPFAM" id="SSF51679">
    <property type="entry name" value="Bacterial luciferase-like"/>
    <property type="match status" value="1"/>
</dbReference>
<keyword evidence="2" id="KW-0503">Monooxygenase</keyword>
<keyword evidence="1" id="KW-0560">Oxidoreductase</keyword>
<dbReference type="EMBL" id="UINC01001499">
    <property type="protein sequence ID" value="SUZ82261.1"/>
    <property type="molecule type" value="Genomic_DNA"/>
</dbReference>
<dbReference type="GO" id="GO:0016705">
    <property type="term" value="F:oxidoreductase activity, acting on paired donors, with incorporation or reduction of molecular oxygen"/>
    <property type="evidence" value="ECO:0007669"/>
    <property type="project" value="InterPro"/>
</dbReference>
<protein>
    <recommendedName>
        <fullName evidence="3">Luciferase-like domain-containing protein</fullName>
    </recommendedName>
</protein>
<feature type="domain" description="Luciferase-like" evidence="3">
    <location>
        <begin position="19"/>
        <end position="334"/>
    </location>
</feature>
<dbReference type="InterPro" id="IPR050766">
    <property type="entry name" value="Bact_Lucif_Oxidored"/>
</dbReference>
<dbReference type="GO" id="GO:0004497">
    <property type="term" value="F:monooxygenase activity"/>
    <property type="evidence" value="ECO:0007669"/>
    <property type="project" value="UniProtKB-KW"/>
</dbReference>
<dbReference type="PANTHER" id="PTHR30137">
    <property type="entry name" value="LUCIFERASE-LIKE MONOOXYGENASE"/>
    <property type="match status" value="1"/>
</dbReference>
<evidence type="ECO:0000313" key="4">
    <source>
        <dbReference type="EMBL" id="SUZ82261.1"/>
    </source>
</evidence>
<dbReference type="AlphaFoldDB" id="A0A381QSB4"/>
<evidence type="ECO:0000256" key="2">
    <source>
        <dbReference type="ARBA" id="ARBA00023033"/>
    </source>
</evidence>
<dbReference type="GO" id="GO:0005829">
    <property type="term" value="C:cytosol"/>
    <property type="evidence" value="ECO:0007669"/>
    <property type="project" value="TreeGrafter"/>
</dbReference>
<dbReference type="InterPro" id="IPR036661">
    <property type="entry name" value="Luciferase-like_sf"/>
</dbReference>
<name>A0A381QSB4_9ZZZZ</name>
<proteinExistence type="predicted"/>
<gene>
    <name evidence="4" type="ORF">METZ01_LOCUS35115</name>
</gene>
<dbReference type="InterPro" id="IPR011251">
    <property type="entry name" value="Luciferase-like_dom"/>
</dbReference>
<evidence type="ECO:0000256" key="1">
    <source>
        <dbReference type="ARBA" id="ARBA00023002"/>
    </source>
</evidence>